<sequence length="121" mass="13713">LSRDSLLHHLLAAIAKGIACILLALLSRQTKRIEYDSRMKKIDARALSAESLKLLRRQALTLHRETWLTWAEIAKVRGMSISTVMEVVALVCRPGRSGVRSETSRAQTRFGAHTYQLRLFK</sequence>
<feature type="non-terminal residue" evidence="2">
    <location>
        <position position="1"/>
    </location>
</feature>
<dbReference type="Proteomes" id="UP001595974">
    <property type="component" value="Unassembled WGS sequence"/>
</dbReference>
<keyword evidence="1" id="KW-0812">Transmembrane</keyword>
<keyword evidence="1" id="KW-0472">Membrane</keyword>
<feature type="transmembrane region" description="Helical" evidence="1">
    <location>
        <begin position="6"/>
        <end position="26"/>
    </location>
</feature>
<reference evidence="3" key="1">
    <citation type="journal article" date="2019" name="Int. J. Syst. Evol. Microbiol.">
        <title>The Global Catalogue of Microorganisms (GCM) 10K type strain sequencing project: providing services to taxonomists for standard genome sequencing and annotation.</title>
        <authorList>
            <consortium name="The Broad Institute Genomics Platform"/>
            <consortium name="The Broad Institute Genome Sequencing Center for Infectious Disease"/>
            <person name="Wu L."/>
            <person name="Ma J."/>
        </authorList>
    </citation>
    <scope>NUCLEOTIDE SEQUENCE [LARGE SCALE GENOMIC DNA]</scope>
    <source>
        <strain evidence="3">SHR3</strain>
    </source>
</reference>
<comment type="caution">
    <text evidence="2">The sequence shown here is derived from an EMBL/GenBank/DDBJ whole genome shotgun (WGS) entry which is preliminary data.</text>
</comment>
<proteinExistence type="predicted"/>
<keyword evidence="1" id="KW-1133">Transmembrane helix</keyword>
<dbReference type="RefSeq" id="WP_385961691.1">
    <property type="nucleotide sequence ID" value="NZ_JBHSOG010000092.1"/>
</dbReference>
<evidence type="ECO:0000313" key="2">
    <source>
        <dbReference type="EMBL" id="MFC5771195.1"/>
    </source>
</evidence>
<organism evidence="2 3">
    <name type="scientific">Thauera sinica</name>
    <dbReference type="NCBI Taxonomy" id="2665146"/>
    <lineage>
        <taxon>Bacteria</taxon>
        <taxon>Pseudomonadati</taxon>
        <taxon>Pseudomonadota</taxon>
        <taxon>Betaproteobacteria</taxon>
        <taxon>Rhodocyclales</taxon>
        <taxon>Zoogloeaceae</taxon>
        <taxon>Thauera</taxon>
    </lineage>
</organism>
<name>A0ABW1AV94_9RHOO</name>
<evidence type="ECO:0000313" key="3">
    <source>
        <dbReference type="Proteomes" id="UP001595974"/>
    </source>
</evidence>
<accession>A0ABW1AV94</accession>
<evidence type="ECO:0000256" key="1">
    <source>
        <dbReference type="SAM" id="Phobius"/>
    </source>
</evidence>
<keyword evidence="3" id="KW-1185">Reference proteome</keyword>
<gene>
    <name evidence="2" type="ORF">ACFPTN_17585</name>
</gene>
<dbReference type="EMBL" id="JBHSOG010000092">
    <property type="protein sequence ID" value="MFC5771195.1"/>
    <property type="molecule type" value="Genomic_DNA"/>
</dbReference>
<protein>
    <submittedName>
        <fullName evidence="2">Uncharacterized protein</fullName>
    </submittedName>
</protein>